<dbReference type="Proteomes" id="UP001152622">
    <property type="component" value="Chromosome 23"/>
</dbReference>
<protein>
    <submittedName>
        <fullName evidence="2">Uncharacterized protein</fullName>
    </submittedName>
</protein>
<evidence type="ECO:0000256" key="1">
    <source>
        <dbReference type="SAM" id="MobiDB-lite"/>
    </source>
</evidence>
<evidence type="ECO:0000313" key="2">
    <source>
        <dbReference type="EMBL" id="KAJ8333407.1"/>
    </source>
</evidence>
<dbReference type="EMBL" id="JAINUF010000023">
    <property type="protein sequence ID" value="KAJ8333407.1"/>
    <property type="molecule type" value="Genomic_DNA"/>
</dbReference>
<name>A0A9Q1IBB1_SYNKA</name>
<gene>
    <name evidence="2" type="ORF">SKAU_G00414150</name>
</gene>
<sequence length="95" mass="10886">MWKELDERYSQSTPLPVTRHRFYQLDLHELHSRWHKQEPGGQEDDILLRDQFILGLDDEPVKARGQGEDRPMGVRAPAGAESPLDLPEAEGLTPD</sequence>
<proteinExistence type="predicted"/>
<keyword evidence="3" id="KW-1185">Reference proteome</keyword>
<organism evidence="2 3">
    <name type="scientific">Synaphobranchus kaupii</name>
    <name type="common">Kaup's arrowtooth eel</name>
    <dbReference type="NCBI Taxonomy" id="118154"/>
    <lineage>
        <taxon>Eukaryota</taxon>
        <taxon>Metazoa</taxon>
        <taxon>Chordata</taxon>
        <taxon>Craniata</taxon>
        <taxon>Vertebrata</taxon>
        <taxon>Euteleostomi</taxon>
        <taxon>Actinopterygii</taxon>
        <taxon>Neopterygii</taxon>
        <taxon>Teleostei</taxon>
        <taxon>Anguilliformes</taxon>
        <taxon>Synaphobranchidae</taxon>
        <taxon>Synaphobranchus</taxon>
    </lineage>
</organism>
<feature type="compositionally biased region" description="Basic and acidic residues" evidence="1">
    <location>
        <begin position="59"/>
        <end position="72"/>
    </location>
</feature>
<dbReference type="AlphaFoldDB" id="A0A9Q1IBB1"/>
<comment type="caution">
    <text evidence="2">The sequence shown here is derived from an EMBL/GenBank/DDBJ whole genome shotgun (WGS) entry which is preliminary data.</text>
</comment>
<feature type="region of interest" description="Disordered" evidence="1">
    <location>
        <begin position="59"/>
        <end position="95"/>
    </location>
</feature>
<reference evidence="2" key="1">
    <citation type="journal article" date="2023" name="Science">
        <title>Genome structures resolve the early diversification of teleost fishes.</title>
        <authorList>
            <person name="Parey E."/>
            <person name="Louis A."/>
            <person name="Montfort J."/>
            <person name="Bouchez O."/>
            <person name="Roques C."/>
            <person name="Iampietro C."/>
            <person name="Lluch J."/>
            <person name="Castinel A."/>
            <person name="Donnadieu C."/>
            <person name="Desvignes T."/>
            <person name="Floi Bucao C."/>
            <person name="Jouanno E."/>
            <person name="Wen M."/>
            <person name="Mejri S."/>
            <person name="Dirks R."/>
            <person name="Jansen H."/>
            <person name="Henkel C."/>
            <person name="Chen W.J."/>
            <person name="Zahm M."/>
            <person name="Cabau C."/>
            <person name="Klopp C."/>
            <person name="Thompson A.W."/>
            <person name="Robinson-Rechavi M."/>
            <person name="Braasch I."/>
            <person name="Lecointre G."/>
            <person name="Bobe J."/>
            <person name="Postlethwait J.H."/>
            <person name="Berthelot C."/>
            <person name="Roest Crollius H."/>
            <person name="Guiguen Y."/>
        </authorList>
    </citation>
    <scope>NUCLEOTIDE SEQUENCE</scope>
    <source>
        <strain evidence="2">WJC10195</strain>
    </source>
</reference>
<accession>A0A9Q1IBB1</accession>
<dbReference type="OrthoDB" id="10067927at2759"/>
<evidence type="ECO:0000313" key="3">
    <source>
        <dbReference type="Proteomes" id="UP001152622"/>
    </source>
</evidence>